<dbReference type="OrthoDB" id="5864414at2759"/>
<accession>A0A0B1S7T9</accession>
<evidence type="ECO:0000313" key="10">
    <source>
        <dbReference type="Proteomes" id="UP000053660"/>
    </source>
</evidence>
<keyword evidence="6" id="KW-0443">Lipid metabolism</keyword>
<dbReference type="Gene3D" id="3.20.20.80">
    <property type="entry name" value="Glycosidases"/>
    <property type="match status" value="1"/>
</dbReference>
<evidence type="ECO:0000256" key="7">
    <source>
        <dbReference type="SAM" id="SignalP"/>
    </source>
</evidence>
<name>A0A0B1S7T9_OESDE</name>
<evidence type="ECO:0000256" key="5">
    <source>
        <dbReference type="ARBA" id="ARBA00022801"/>
    </source>
</evidence>
<evidence type="ECO:0000256" key="1">
    <source>
        <dbReference type="ARBA" id="ARBA00001013"/>
    </source>
</evidence>
<dbReference type="GO" id="GO:0016020">
    <property type="term" value="C:membrane"/>
    <property type="evidence" value="ECO:0007669"/>
    <property type="project" value="GOC"/>
</dbReference>
<keyword evidence="4 7" id="KW-0732">Signal</keyword>
<keyword evidence="5 6" id="KW-0378">Hydrolase</keyword>
<feature type="signal peptide" evidence="7">
    <location>
        <begin position="1"/>
        <end position="15"/>
    </location>
</feature>
<comment type="catalytic activity">
    <reaction evidence="1">
        <text>a beta-D-glucosyl-(1&lt;-&gt;1')-N-acylsphing-4-enine + H2O = an N-acylsphing-4-enine + D-glucose</text>
        <dbReference type="Rhea" id="RHEA:13269"/>
        <dbReference type="ChEBI" id="CHEBI:4167"/>
        <dbReference type="ChEBI" id="CHEBI:15377"/>
        <dbReference type="ChEBI" id="CHEBI:22801"/>
        <dbReference type="ChEBI" id="CHEBI:52639"/>
        <dbReference type="EC" id="3.2.1.45"/>
    </reaction>
    <physiologicalReaction direction="left-to-right" evidence="1">
        <dbReference type="Rhea" id="RHEA:13270"/>
    </physiologicalReaction>
</comment>
<evidence type="ECO:0000256" key="6">
    <source>
        <dbReference type="RuleBase" id="RU361188"/>
    </source>
</evidence>
<dbReference type="InterPro" id="IPR017853">
    <property type="entry name" value="GH"/>
</dbReference>
<dbReference type="InterPro" id="IPR001139">
    <property type="entry name" value="Glyco_hydro_30"/>
</dbReference>
<dbReference type="InterPro" id="IPR033453">
    <property type="entry name" value="Glyco_hydro_30_TIM-barrel"/>
</dbReference>
<dbReference type="AlphaFoldDB" id="A0A0B1S7T9"/>
<sequence>MLLIALIAVLGCILADRPCIRKTYKSADNNTVCVCNATYCDDLEPLASIPNGKAVVYVSSLAGKRFEKSTVPILESRGGANLEITVDARQEFQSIIGFGGAITDSAGINLASLSEKTQKRMLETYFGKNGIGYSMVRIPIASTDFSTHEYSYADTKGDLDMSEFSLVEEDFKYKVFLKFIV</sequence>
<feature type="domain" description="Glycosyl hydrolase family 30 TIM-barrel" evidence="8">
    <location>
        <begin position="95"/>
        <end position="175"/>
    </location>
</feature>
<comment type="similarity">
    <text evidence="2 6">Belongs to the glycosyl hydrolase 30 family.</text>
</comment>
<dbReference type="Pfam" id="PF02055">
    <property type="entry name" value="Glyco_hydro_30"/>
    <property type="match status" value="1"/>
</dbReference>
<keyword evidence="6" id="KW-0326">Glycosidase</keyword>
<dbReference type="PRINTS" id="PR00843">
    <property type="entry name" value="GLHYDRLASE30"/>
</dbReference>
<gene>
    <name evidence="9" type="ORF">OESDEN_20781</name>
</gene>
<keyword evidence="10" id="KW-1185">Reference proteome</keyword>
<evidence type="ECO:0000256" key="4">
    <source>
        <dbReference type="ARBA" id="ARBA00022729"/>
    </source>
</evidence>
<evidence type="ECO:0000259" key="8">
    <source>
        <dbReference type="Pfam" id="PF02055"/>
    </source>
</evidence>
<dbReference type="GO" id="GO:0006680">
    <property type="term" value="P:glucosylceramide catabolic process"/>
    <property type="evidence" value="ECO:0007669"/>
    <property type="project" value="TreeGrafter"/>
</dbReference>
<reference evidence="9 10" key="1">
    <citation type="submission" date="2014-03" db="EMBL/GenBank/DDBJ databases">
        <title>Draft genome of the hookworm Oesophagostomum dentatum.</title>
        <authorList>
            <person name="Mitreva M."/>
        </authorList>
    </citation>
    <scope>NUCLEOTIDE SEQUENCE [LARGE SCALE GENOMIC DNA]</scope>
    <source>
        <strain evidence="9 10">OD-Hann</strain>
    </source>
</reference>
<proteinExistence type="inferred from homology"/>
<dbReference type="GO" id="GO:0004348">
    <property type="term" value="F:glucosylceramidase activity"/>
    <property type="evidence" value="ECO:0007669"/>
    <property type="project" value="UniProtKB-EC"/>
</dbReference>
<dbReference type="EMBL" id="KN604379">
    <property type="protein sequence ID" value="KHJ79567.1"/>
    <property type="molecule type" value="Genomic_DNA"/>
</dbReference>
<evidence type="ECO:0000256" key="3">
    <source>
        <dbReference type="ARBA" id="ARBA00012658"/>
    </source>
</evidence>
<evidence type="ECO:0000313" key="9">
    <source>
        <dbReference type="EMBL" id="KHJ79567.1"/>
    </source>
</evidence>
<dbReference type="Proteomes" id="UP000053660">
    <property type="component" value="Unassembled WGS sequence"/>
</dbReference>
<dbReference type="SUPFAM" id="SSF51011">
    <property type="entry name" value="Glycosyl hydrolase domain"/>
    <property type="match status" value="1"/>
</dbReference>
<dbReference type="PANTHER" id="PTHR11069:SF23">
    <property type="entry name" value="LYSOSOMAL ACID GLUCOSYLCERAMIDASE"/>
    <property type="match status" value="1"/>
</dbReference>
<dbReference type="PANTHER" id="PTHR11069">
    <property type="entry name" value="GLUCOSYLCERAMIDASE"/>
    <property type="match status" value="1"/>
</dbReference>
<protein>
    <recommendedName>
        <fullName evidence="3 6">Glucosylceramidase</fullName>
        <ecNumber evidence="3 6">3.2.1.45</ecNumber>
    </recommendedName>
</protein>
<dbReference type="EC" id="3.2.1.45" evidence="3 6"/>
<feature type="chain" id="PRO_5012633224" description="Glucosylceramidase" evidence="7">
    <location>
        <begin position="16"/>
        <end position="181"/>
    </location>
</feature>
<evidence type="ECO:0000256" key="2">
    <source>
        <dbReference type="ARBA" id="ARBA00005382"/>
    </source>
</evidence>
<dbReference type="SUPFAM" id="SSF51445">
    <property type="entry name" value="(Trans)glycosidases"/>
    <property type="match status" value="1"/>
</dbReference>
<organism evidence="9 10">
    <name type="scientific">Oesophagostomum dentatum</name>
    <name type="common">Nodular worm</name>
    <dbReference type="NCBI Taxonomy" id="61180"/>
    <lineage>
        <taxon>Eukaryota</taxon>
        <taxon>Metazoa</taxon>
        <taxon>Ecdysozoa</taxon>
        <taxon>Nematoda</taxon>
        <taxon>Chromadorea</taxon>
        <taxon>Rhabditida</taxon>
        <taxon>Rhabditina</taxon>
        <taxon>Rhabditomorpha</taxon>
        <taxon>Strongyloidea</taxon>
        <taxon>Strongylidae</taxon>
        <taxon>Oesophagostomum</taxon>
    </lineage>
</organism>
<keyword evidence="6" id="KW-0746">Sphingolipid metabolism</keyword>